<dbReference type="RefSeq" id="WP_145384518.1">
    <property type="nucleotide sequence ID" value="NZ_CP037423.1"/>
</dbReference>
<evidence type="ECO:0000256" key="1">
    <source>
        <dbReference type="SAM" id="Coils"/>
    </source>
</evidence>
<sequence length="143" mass="16648">MTRRDFVVAALACLSLLGLAWSVLHEREHQQTRETLESQLKNQRRMIGTLQRSLLQRLNEMDPIGMRIEDIPDAEILVDQIFTPESEGWDFITRTYDGPRNGVLRMFCYGLDERPPEEHVATFFMIYTLDGEITDVEEVSPLY</sequence>
<evidence type="ECO:0000313" key="3">
    <source>
        <dbReference type="Proteomes" id="UP000319004"/>
    </source>
</evidence>
<accession>A0A518HIQ0</accession>
<dbReference type="EMBL" id="CP037423">
    <property type="protein sequence ID" value="QDV40689.1"/>
    <property type="molecule type" value="Genomic_DNA"/>
</dbReference>
<name>A0A518HIQ0_9BACT</name>
<keyword evidence="3" id="KW-1185">Reference proteome</keyword>
<evidence type="ECO:0000313" key="2">
    <source>
        <dbReference type="EMBL" id="QDV40689.1"/>
    </source>
</evidence>
<protein>
    <submittedName>
        <fullName evidence="2">Uncharacterized protein</fullName>
    </submittedName>
</protein>
<dbReference type="AlphaFoldDB" id="A0A518HIQ0"/>
<gene>
    <name evidence="2" type="ORF">Enr13x_05240</name>
</gene>
<dbReference type="KEGG" id="snep:Enr13x_05240"/>
<organism evidence="2 3">
    <name type="scientific">Stieleria neptunia</name>
    <dbReference type="NCBI Taxonomy" id="2527979"/>
    <lineage>
        <taxon>Bacteria</taxon>
        <taxon>Pseudomonadati</taxon>
        <taxon>Planctomycetota</taxon>
        <taxon>Planctomycetia</taxon>
        <taxon>Pirellulales</taxon>
        <taxon>Pirellulaceae</taxon>
        <taxon>Stieleria</taxon>
    </lineage>
</organism>
<dbReference type="Proteomes" id="UP000319004">
    <property type="component" value="Chromosome"/>
</dbReference>
<keyword evidence="1" id="KW-0175">Coiled coil</keyword>
<reference evidence="2 3" key="1">
    <citation type="submission" date="2019-03" db="EMBL/GenBank/DDBJ databases">
        <title>Deep-cultivation of Planctomycetes and their phenomic and genomic characterization uncovers novel biology.</title>
        <authorList>
            <person name="Wiegand S."/>
            <person name="Jogler M."/>
            <person name="Boedeker C."/>
            <person name="Pinto D."/>
            <person name="Vollmers J."/>
            <person name="Rivas-Marin E."/>
            <person name="Kohn T."/>
            <person name="Peeters S.H."/>
            <person name="Heuer A."/>
            <person name="Rast P."/>
            <person name="Oberbeckmann S."/>
            <person name="Bunk B."/>
            <person name="Jeske O."/>
            <person name="Meyerdierks A."/>
            <person name="Storesund J.E."/>
            <person name="Kallscheuer N."/>
            <person name="Luecker S."/>
            <person name="Lage O.M."/>
            <person name="Pohl T."/>
            <person name="Merkel B.J."/>
            <person name="Hornburger P."/>
            <person name="Mueller R.-W."/>
            <person name="Bruemmer F."/>
            <person name="Labrenz M."/>
            <person name="Spormann A.M."/>
            <person name="Op den Camp H."/>
            <person name="Overmann J."/>
            <person name="Amann R."/>
            <person name="Jetten M.S.M."/>
            <person name="Mascher T."/>
            <person name="Medema M.H."/>
            <person name="Devos D.P."/>
            <person name="Kaster A.-K."/>
            <person name="Ovreas L."/>
            <person name="Rohde M."/>
            <person name="Galperin M.Y."/>
            <person name="Jogler C."/>
        </authorList>
    </citation>
    <scope>NUCLEOTIDE SEQUENCE [LARGE SCALE GENOMIC DNA]</scope>
    <source>
        <strain evidence="2 3">Enr13</strain>
    </source>
</reference>
<proteinExistence type="predicted"/>
<feature type="coiled-coil region" evidence="1">
    <location>
        <begin position="26"/>
        <end position="53"/>
    </location>
</feature>